<dbReference type="AlphaFoldDB" id="A0A645C2X4"/>
<reference evidence="2" key="1">
    <citation type="submission" date="2019-08" db="EMBL/GenBank/DDBJ databases">
        <authorList>
            <person name="Kucharzyk K."/>
            <person name="Murdoch R.W."/>
            <person name="Higgins S."/>
            <person name="Loffler F."/>
        </authorList>
    </citation>
    <scope>NUCLEOTIDE SEQUENCE</scope>
</reference>
<feature type="region of interest" description="Disordered" evidence="1">
    <location>
        <begin position="16"/>
        <end position="51"/>
    </location>
</feature>
<evidence type="ECO:0000313" key="2">
    <source>
        <dbReference type="EMBL" id="MPM72002.1"/>
    </source>
</evidence>
<comment type="caution">
    <text evidence="2">The sequence shown here is derived from an EMBL/GenBank/DDBJ whole genome shotgun (WGS) entry which is preliminary data.</text>
</comment>
<protein>
    <submittedName>
        <fullName evidence="2">Uncharacterized protein</fullName>
    </submittedName>
</protein>
<evidence type="ECO:0000256" key="1">
    <source>
        <dbReference type="SAM" id="MobiDB-lite"/>
    </source>
</evidence>
<name>A0A645C2X4_9ZZZZ</name>
<gene>
    <name evidence="2" type="ORF">SDC9_118975</name>
</gene>
<organism evidence="2">
    <name type="scientific">bioreactor metagenome</name>
    <dbReference type="NCBI Taxonomy" id="1076179"/>
    <lineage>
        <taxon>unclassified sequences</taxon>
        <taxon>metagenomes</taxon>
        <taxon>ecological metagenomes</taxon>
    </lineage>
</organism>
<dbReference type="EMBL" id="VSSQ01024470">
    <property type="protein sequence ID" value="MPM72002.1"/>
    <property type="molecule type" value="Genomic_DNA"/>
</dbReference>
<proteinExistence type="predicted"/>
<accession>A0A645C2X4</accession>
<sequence>MSEKNIEMMKKIIEAKKEKSATQGTVGRPAKTLGQGQKARRNSNGGGVFDK</sequence>